<dbReference type="PANTHER" id="PTHR23057:SF0">
    <property type="entry name" value="JUXTAPOSED WITH ANOTHER ZINC FINGER PROTEIN 1"/>
    <property type="match status" value="1"/>
</dbReference>
<feature type="domain" description="C2H2-type" evidence="7">
    <location>
        <begin position="438"/>
        <end position="467"/>
    </location>
</feature>
<evidence type="ECO:0000256" key="5">
    <source>
        <dbReference type="PROSITE-ProRule" id="PRU00042"/>
    </source>
</evidence>
<dbReference type="GO" id="GO:0005634">
    <property type="term" value="C:nucleus"/>
    <property type="evidence" value="ECO:0007669"/>
    <property type="project" value="TreeGrafter"/>
</dbReference>
<feature type="compositionally biased region" description="Low complexity" evidence="6">
    <location>
        <begin position="165"/>
        <end position="178"/>
    </location>
</feature>
<evidence type="ECO:0000256" key="1">
    <source>
        <dbReference type="ARBA" id="ARBA00022723"/>
    </source>
</evidence>
<keyword evidence="3 5" id="KW-0863">Zinc-finger</keyword>
<feature type="region of interest" description="Disordered" evidence="6">
    <location>
        <begin position="1"/>
        <end position="21"/>
    </location>
</feature>
<evidence type="ECO:0000259" key="7">
    <source>
        <dbReference type="PROSITE" id="PS50157"/>
    </source>
</evidence>
<keyword evidence="2" id="KW-0677">Repeat</keyword>
<feature type="compositionally biased region" description="Low complexity" evidence="6">
    <location>
        <begin position="248"/>
        <end position="267"/>
    </location>
</feature>
<keyword evidence="1" id="KW-0479">Metal-binding</keyword>
<name>A0A3N4KT81_9PEZI</name>
<evidence type="ECO:0000256" key="6">
    <source>
        <dbReference type="SAM" id="MobiDB-lite"/>
    </source>
</evidence>
<evidence type="ECO:0000256" key="2">
    <source>
        <dbReference type="ARBA" id="ARBA00022737"/>
    </source>
</evidence>
<dbReference type="OrthoDB" id="3269380at2759"/>
<dbReference type="PROSITE" id="PS50157">
    <property type="entry name" value="ZINC_FINGER_C2H2_2"/>
    <property type="match status" value="2"/>
</dbReference>
<keyword evidence="4" id="KW-0862">Zinc</keyword>
<dbReference type="Gene3D" id="3.30.160.60">
    <property type="entry name" value="Classic Zinc Finger"/>
    <property type="match status" value="2"/>
</dbReference>
<dbReference type="InParanoid" id="A0A3N4KT81"/>
<evidence type="ECO:0000256" key="3">
    <source>
        <dbReference type="ARBA" id="ARBA00022771"/>
    </source>
</evidence>
<feature type="compositionally biased region" description="Acidic residues" evidence="6">
    <location>
        <begin position="213"/>
        <end position="233"/>
    </location>
</feature>
<accession>A0A3N4KT81</accession>
<dbReference type="SUPFAM" id="SSF57667">
    <property type="entry name" value="beta-beta-alpha zinc fingers"/>
    <property type="match status" value="1"/>
</dbReference>
<proteinExistence type="predicted"/>
<evidence type="ECO:0000313" key="9">
    <source>
        <dbReference type="Proteomes" id="UP000277580"/>
    </source>
</evidence>
<dbReference type="EMBL" id="ML119121">
    <property type="protein sequence ID" value="RPB13720.1"/>
    <property type="molecule type" value="Genomic_DNA"/>
</dbReference>
<dbReference type="InterPro" id="IPR036236">
    <property type="entry name" value="Znf_C2H2_sf"/>
</dbReference>
<feature type="region of interest" description="Disordered" evidence="6">
    <location>
        <begin position="457"/>
        <end position="478"/>
    </location>
</feature>
<gene>
    <name evidence="8" type="ORF">P167DRAFT_552875</name>
</gene>
<dbReference type="FunCoup" id="A0A3N4KT81">
    <property type="interactions" value="1833"/>
</dbReference>
<evidence type="ECO:0000256" key="4">
    <source>
        <dbReference type="ARBA" id="ARBA00022833"/>
    </source>
</evidence>
<feature type="domain" description="C2H2-type" evidence="7">
    <location>
        <begin position="377"/>
        <end position="407"/>
    </location>
</feature>
<keyword evidence="9" id="KW-1185">Reference proteome</keyword>
<dbReference type="GO" id="GO:0008270">
    <property type="term" value="F:zinc ion binding"/>
    <property type="evidence" value="ECO:0007669"/>
    <property type="project" value="UniProtKB-KW"/>
</dbReference>
<evidence type="ECO:0000313" key="8">
    <source>
        <dbReference type="EMBL" id="RPB13720.1"/>
    </source>
</evidence>
<organism evidence="8 9">
    <name type="scientific">Morchella conica CCBAS932</name>
    <dbReference type="NCBI Taxonomy" id="1392247"/>
    <lineage>
        <taxon>Eukaryota</taxon>
        <taxon>Fungi</taxon>
        <taxon>Dikarya</taxon>
        <taxon>Ascomycota</taxon>
        <taxon>Pezizomycotina</taxon>
        <taxon>Pezizomycetes</taxon>
        <taxon>Pezizales</taxon>
        <taxon>Morchellaceae</taxon>
        <taxon>Morchella</taxon>
    </lineage>
</organism>
<dbReference type="PROSITE" id="PS00028">
    <property type="entry name" value="ZINC_FINGER_C2H2_1"/>
    <property type="match status" value="2"/>
</dbReference>
<dbReference type="InterPro" id="IPR051580">
    <property type="entry name" value="ZnF-Chromatin_assoc"/>
</dbReference>
<dbReference type="InterPro" id="IPR013087">
    <property type="entry name" value="Znf_C2H2_type"/>
</dbReference>
<reference evidence="8 9" key="1">
    <citation type="journal article" date="2018" name="Nat. Ecol. Evol.">
        <title>Pezizomycetes genomes reveal the molecular basis of ectomycorrhizal truffle lifestyle.</title>
        <authorList>
            <person name="Murat C."/>
            <person name="Payen T."/>
            <person name="Noel B."/>
            <person name="Kuo A."/>
            <person name="Morin E."/>
            <person name="Chen J."/>
            <person name="Kohler A."/>
            <person name="Krizsan K."/>
            <person name="Balestrini R."/>
            <person name="Da Silva C."/>
            <person name="Montanini B."/>
            <person name="Hainaut M."/>
            <person name="Levati E."/>
            <person name="Barry K.W."/>
            <person name="Belfiori B."/>
            <person name="Cichocki N."/>
            <person name="Clum A."/>
            <person name="Dockter R.B."/>
            <person name="Fauchery L."/>
            <person name="Guy J."/>
            <person name="Iotti M."/>
            <person name="Le Tacon F."/>
            <person name="Lindquist E.A."/>
            <person name="Lipzen A."/>
            <person name="Malagnac F."/>
            <person name="Mello A."/>
            <person name="Molinier V."/>
            <person name="Miyauchi S."/>
            <person name="Poulain J."/>
            <person name="Riccioni C."/>
            <person name="Rubini A."/>
            <person name="Sitrit Y."/>
            <person name="Splivallo R."/>
            <person name="Traeger S."/>
            <person name="Wang M."/>
            <person name="Zifcakova L."/>
            <person name="Wipf D."/>
            <person name="Zambonelli A."/>
            <person name="Paolocci F."/>
            <person name="Nowrousian M."/>
            <person name="Ottonello S."/>
            <person name="Baldrian P."/>
            <person name="Spatafora J.W."/>
            <person name="Henrissat B."/>
            <person name="Nagy L.G."/>
            <person name="Aury J.M."/>
            <person name="Wincker P."/>
            <person name="Grigoriev I.V."/>
            <person name="Bonfante P."/>
            <person name="Martin F.M."/>
        </authorList>
    </citation>
    <scope>NUCLEOTIDE SEQUENCE [LARGE SCALE GENOMIC DNA]</scope>
    <source>
        <strain evidence="8 9">CCBAS932</strain>
    </source>
</reference>
<feature type="region of interest" description="Disordered" evidence="6">
    <location>
        <begin position="148"/>
        <end position="307"/>
    </location>
</feature>
<dbReference type="SMART" id="SM00355">
    <property type="entry name" value="ZnF_C2H2"/>
    <property type="match status" value="3"/>
</dbReference>
<dbReference type="Proteomes" id="UP000277580">
    <property type="component" value="Unassembled WGS sequence"/>
</dbReference>
<sequence>MPAPIDITSRPRPHQPKSNLTSQLRAAGEAYAGYTMEPVGARSGSISQNNALAMSSKLRRESMVNGDMARSLMGGGMSWGGVSVGSWIRDDIIMAGTSPFTFGSPSFHSSSYLPKLEADFCRDFSCCGLPLPSLHDLLRHYEEHHAQQSGTVCRDENGPTGSDLPQQQQQQHPRPQQQNAAGMTSPISGMGGIQLGLMQRIQQRQQEEHDAKEEDEEQDGEVAGDMEMDDDDMTPPPAPLTPQNHNQHTSYPPTPTTHSQPSYQSTPNLVHAQPSGLGQKPSHFSPESSVPGTPHAMDQHEYGFPQNNTVQGNQQNLHIPTTDYYELATGNIELCINEPAKTLFSPGGVAMGGYTSQYQHMISAANGNILPQEDKPFKCPVIGCEKAYKNQNGLKYHKAHGHANQQLHDNADGTFSILNPETSTPYPGTVGMEKQKPYRCEYCGKRYKNLNGLKYHRSHTTHGGRPDEPGNGMIYNAH</sequence>
<dbReference type="AlphaFoldDB" id="A0A3N4KT81"/>
<dbReference type="PANTHER" id="PTHR23057">
    <property type="entry name" value="JUXTAPOSED WITH ANOTHER ZINC FINGER PROTEIN 1"/>
    <property type="match status" value="1"/>
</dbReference>
<dbReference type="STRING" id="1392247.A0A3N4KT81"/>
<protein>
    <recommendedName>
        <fullName evidence="7">C2H2-type domain-containing protein</fullName>
    </recommendedName>
</protein>